<dbReference type="GeneID" id="119642806"/>
<organism evidence="5 6">
    <name type="scientific">Glossina fuscipes</name>
    <dbReference type="NCBI Taxonomy" id="7396"/>
    <lineage>
        <taxon>Eukaryota</taxon>
        <taxon>Metazoa</taxon>
        <taxon>Ecdysozoa</taxon>
        <taxon>Arthropoda</taxon>
        <taxon>Hexapoda</taxon>
        <taxon>Insecta</taxon>
        <taxon>Pterygota</taxon>
        <taxon>Neoptera</taxon>
        <taxon>Endopterygota</taxon>
        <taxon>Diptera</taxon>
        <taxon>Brachycera</taxon>
        <taxon>Muscomorpha</taxon>
        <taxon>Hippoboscoidea</taxon>
        <taxon>Glossinidae</taxon>
        <taxon>Glossina</taxon>
    </lineage>
</organism>
<dbReference type="Proteomes" id="UP000092443">
    <property type="component" value="Unplaced"/>
</dbReference>
<feature type="domain" description="Fibrinogen C-terminal" evidence="4">
    <location>
        <begin position="215"/>
        <end position="431"/>
    </location>
</feature>
<protein>
    <submittedName>
        <fullName evidence="6">Fibrinogen-like protein 1 isoform X2</fullName>
    </submittedName>
</protein>
<dbReference type="PROSITE" id="PS51406">
    <property type="entry name" value="FIBRINOGEN_C_2"/>
    <property type="match status" value="1"/>
</dbReference>
<dbReference type="CDD" id="cd00087">
    <property type="entry name" value="FReD"/>
    <property type="match status" value="1"/>
</dbReference>
<dbReference type="PANTHER" id="PTHR19143:SF327">
    <property type="entry name" value="FI21813P1-RELATED"/>
    <property type="match status" value="1"/>
</dbReference>
<gene>
    <name evidence="6" type="primary">LOC119642806</name>
</gene>
<keyword evidence="1" id="KW-1015">Disulfide bond</keyword>
<evidence type="ECO:0000256" key="3">
    <source>
        <dbReference type="SAM" id="SignalP"/>
    </source>
</evidence>
<dbReference type="AlphaFoldDB" id="A0A9C5ZJW4"/>
<evidence type="ECO:0000313" key="6">
    <source>
        <dbReference type="RefSeq" id="XP_037898014.1"/>
    </source>
</evidence>
<dbReference type="GO" id="GO:0005615">
    <property type="term" value="C:extracellular space"/>
    <property type="evidence" value="ECO:0007669"/>
    <property type="project" value="TreeGrafter"/>
</dbReference>
<dbReference type="RefSeq" id="XP_037898014.1">
    <property type="nucleotide sequence ID" value="XM_038042086.1"/>
</dbReference>
<reference evidence="6" key="1">
    <citation type="submission" date="2025-08" db="UniProtKB">
        <authorList>
            <consortium name="RefSeq"/>
        </authorList>
    </citation>
    <scope>IDENTIFICATION</scope>
    <source>
        <tissue evidence="6">Whole body pupa</tissue>
    </source>
</reference>
<dbReference type="InterPro" id="IPR002181">
    <property type="entry name" value="Fibrinogen_a/b/g_C_dom"/>
</dbReference>
<evidence type="ECO:0000256" key="1">
    <source>
        <dbReference type="ARBA" id="ARBA00023157"/>
    </source>
</evidence>
<dbReference type="InterPro" id="IPR020837">
    <property type="entry name" value="Fibrinogen_CS"/>
</dbReference>
<evidence type="ECO:0000259" key="4">
    <source>
        <dbReference type="PROSITE" id="PS51406"/>
    </source>
</evidence>
<evidence type="ECO:0000313" key="5">
    <source>
        <dbReference type="Proteomes" id="UP000092443"/>
    </source>
</evidence>
<dbReference type="SMART" id="SM00186">
    <property type="entry name" value="FBG"/>
    <property type="match status" value="1"/>
</dbReference>
<proteinExistence type="predicted"/>
<keyword evidence="3" id="KW-0732">Signal</keyword>
<sequence>MHLSVYIAIILIVERSYGTQAQDVTNEDIKKEIDVLKLSNSKIEEQLNSTQSKLEQLVPIEKVELEANKLDQKLDNIWQQLQEANNKSLNRTDDLQGSLQNTSAKLQDQVAGIEVQLNDTNIKLDYAWQQLQEANHESVALNEELWSSLQDVSTKLEDQVTRIEVKVDDTNNKQQQSEEASNKTLDLIRELRERLQDIFVKINEIAQPTIGIDKFKPFSYPESCADYNPEYCDNETCRTKVQNSSEEFLIPCENSANGERWTIIQRREDGSVDFQRNWIDYKSGFGSANGEFWIGLDKLHDLTTNQDHHELLVVLEDYNGNIRTATYDAFEVGSESQRYKLKLGSYEGDAGDSLRYHENAGFHTKDNDATRRCVKYHKGGWWYKNCLRANPNGIYYPSEVAASLGTGIYWRSFVDRKYSLKSIKMMIRPKYTPSNN</sequence>
<dbReference type="Gene3D" id="3.90.215.10">
    <property type="entry name" value="Gamma Fibrinogen, chain A, domain 1"/>
    <property type="match status" value="1"/>
</dbReference>
<feature type="chain" id="PRO_5038497533" evidence="3">
    <location>
        <begin position="22"/>
        <end position="436"/>
    </location>
</feature>
<accession>A0A9C5ZJW4</accession>
<dbReference type="PROSITE" id="PS00514">
    <property type="entry name" value="FIBRINOGEN_C_1"/>
    <property type="match status" value="1"/>
</dbReference>
<keyword evidence="2" id="KW-0175">Coiled coil</keyword>
<dbReference type="InterPro" id="IPR050373">
    <property type="entry name" value="Fibrinogen_C-term_domain"/>
</dbReference>
<dbReference type="InterPro" id="IPR036056">
    <property type="entry name" value="Fibrinogen-like_C"/>
</dbReference>
<dbReference type="Pfam" id="PF00147">
    <property type="entry name" value="Fibrinogen_C"/>
    <property type="match status" value="1"/>
</dbReference>
<feature type="coiled-coil region" evidence="2">
    <location>
        <begin position="26"/>
        <end position="87"/>
    </location>
</feature>
<feature type="signal peptide" evidence="3">
    <location>
        <begin position="1"/>
        <end position="21"/>
    </location>
</feature>
<dbReference type="InterPro" id="IPR014716">
    <property type="entry name" value="Fibrinogen_a/b/g_C_1"/>
</dbReference>
<name>A0A9C5ZJW4_9MUSC</name>
<dbReference type="PANTHER" id="PTHR19143">
    <property type="entry name" value="FIBRINOGEN/TENASCIN/ANGIOPOEITIN"/>
    <property type="match status" value="1"/>
</dbReference>
<dbReference type="SUPFAM" id="SSF56496">
    <property type="entry name" value="Fibrinogen C-terminal domain-like"/>
    <property type="match status" value="1"/>
</dbReference>
<evidence type="ECO:0000256" key="2">
    <source>
        <dbReference type="SAM" id="Coils"/>
    </source>
</evidence>
<keyword evidence="5" id="KW-1185">Reference proteome</keyword>